<name>A0A6H1ZHT5_9ZZZZ</name>
<accession>A0A6H1ZHT5</accession>
<dbReference type="EMBL" id="MT144610">
    <property type="protein sequence ID" value="QJH94986.1"/>
    <property type="molecule type" value="Genomic_DNA"/>
</dbReference>
<proteinExistence type="predicted"/>
<dbReference type="Gene3D" id="2.60.120.200">
    <property type="match status" value="1"/>
</dbReference>
<dbReference type="Pfam" id="PF13385">
    <property type="entry name" value="Laminin_G_3"/>
    <property type="match status" value="1"/>
</dbReference>
<dbReference type="GO" id="GO:0030246">
    <property type="term" value="F:carbohydrate binding"/>
    <property type="evidence" value="ECO:0007669"/>
    <property type="project" value="UniProtKB-KW"/>
</dbReference>
<evidence type="ECO:0000313" key="1">
    <source>
        <dbReference type="EMBL" id="QJA47124.1"/>
    </source>
</evidence>
<dbReference type="SUPFAM" id="SSF49899">
    <property type="entry name" value="Concanavalin A-like lectins/glucanases"/>
    <property type="match status" value="1"/>
</dbReference>
<keyword evidence="1" id="KW-0430">Lectin</keyword>
<evidence type="ECO:0000313" key="2">
    <source>
        <dbReference type="EMBL" id="QJH94986.1"/>
    </source>
</evidence>
<organism evidence="1">
    <name type="scientific">viral metagenome</name>
    <dbReference type="NCBI Taxonomy" id="1070528"/>
    <lineage>
        <taxon>unclassified sequences</taxon>
        <taxon>metagenomes</taxon>
        <taxon>organismal metagenomes</taxon>
    </lineage>
</organism>
<dbReference type="EMBL" id="MT144032">
    <property type="protein sequence ID" value="QJA47124.1"/>
    <property type="molecule type" value="Genomic_DNA"/>
</dbReference>
<protein>
    <submittedName>
        <fullName evidence="1">Putative lectin/glucanase superfamily protein</fullName>
    </submittedName>
</protein>
<reference evidence="1" key="1">
    <citation type="submission" date="2020-03" db="EMBL/GenBank/DDBJ databases">
        <title>The deep terrestrial virosphere.</title>
        <authorList>
            <person name="Holmfeldt K."/>
            <person name="Nilsson E."/>
            <person name="Simone D."/>
            <person name="Lopez-Fernandez M."/>
            <person name="Wu X."/>
            <person name="de Brujin I."/>
            <person name="Lundin D."/>
            <person name="Andersson A."/>
            <person name="Bertilsson S."/>
            <person name="Dopson M."/>
        </authorList>
    </citation>
    <scope>NUCLEOTIDE SEQUENCE</scope>
    <source>
        <strain evidence="1">TM448A00604</strain>
        <strain evidence="2">TM448B00314</strain>
    </source>
</reference>
<dbReference type="AlphaFoldDB" id="A0A6H1ZHT5"/>
<sequence length="252" mass="27129">MTTNLRLPNMPIPLEKKWTMYPPPANSVLHLTGYPPLGATIRDRSGSSNHGTIDGATWTRLSGELWYLNFDKIDDVVTITSTASITDIFDGGGTAFAWVYAKSDGESDAARIIKKGASNVSGWHFGVSAEAAGKVKVRFNCNFDGLTNGWWSTTATVISINSWSLVTVTYDSDSVANDPIIYVNGVSVALTEDTTPVGTRVSDTTVDALIGNREAGDCTFDGGIALPGMNTEILSATQVVNFRQQTRHLFNV</sequence>
<gene>
    <name evidence="1" type="ORF">TM448A00604_0019</name>
    <name evidence="2" type="ORF">TM448B00314_0046</name>
</gene>
<dbReference type="InterPro" id="IPR013320">
    <property type="entry name" value="ConA-like_dom_sf"/>
</dbReference>